<evidence type="ECO:0000313" key="1">
    <source>
        <dbReference type="EMBL" id="KAG5458940.1"/>
    </source>
</evidence>
<dbReference type="AlphaFoldDB" id="A0A8H7ZTF2"/>
<accession>A0A8H7ZTF2</accession>
<evidence type="ECO:0008006" key="3">
    <source>
        <dbReference type="Google" id="ProtNLM"/>
    </source>
</evidence>
<organism evidence="1 2">
    <name type="scientific">Olpidium bornovanus</name>
    <dbReference type="NCBI Taxonomy" id="278681"/>
    <lineage>
        <taxon>Eukaryota</taxon>
        <taxon>Fungi</taxon>
        <taxon>Fungi incertae sedis</taxon>
        <taxon>Olpidiomycota</taxon>
        <taxon>Olpidiomycotina</taxon>
        <taxon>Olpidiomycetes</taxon>
        <taxon>Olpidiales</taxon>
        <taxon>Olpidiaceae</taxon>
        <taxon>Olpidium</taxon>
    </lineage>
</organism>
<dbReference type="EMBL" id="JAEFCI010007661">
    <property type="protein sequence ID" value="KAG5458940.1"/>
    <property type="molecule type" value="Genomic_DNA"/>
</dbReference>
<evidence type="ECO:0000313" key="2">
    <source>
        <dbReference type="Proteomes" id="UP000673691"/>
    </source>
</evidence>
<proteinExistence type="predicted"/>
<name>A0A8H7ZTF2_9FUNG</name>
<dbReference type="Proteomes" id="UP000673691">
    <property type="component" value="Unassembled WGS sequence"/>
</dbReference>
<protein>
    <recommendedName>
        <fullName evidence="3">Vesicle transport v-SNARE N-terminal domain-containing protein</fullName>
    </recommendedName>
</protein>
<feature type="non-terminal residue" evidence="1">
    <location>
        <position position="126"/>
    </location>
</feature>
<sequence length="126" mass="14102">MEMEILNLPHARSKLTPKLRGYSAEVEKLKQDLVRGEQCNCKSYFICSGSTLPRPPQKRVVTYGSAGADRKDLLGTGDPRVDLDVSSMDQRTRLMAGTDRLQATSRRLEESHRLALETEEVGRGIL</sequence>
<gene>
    <name evidence="1" type="ORF">BJ554DRAFT_747</name>
</gene>
<dbReference type="OrthoDB" id="430637at2759"/>
<keyword evidence="2" id="KW-1185">Reference proteome</keyword>
<reference evidence="1 2" key="1">
    <citation type="journal article" name="Sci. Rep.">
        <title>Genome-scale phylogenetic analyses confirm Olpidium as the closest living zoosporic fungus to the non-flagellated, terrestrial fungi.</title>
        <authorList>
            <person name="Chang Y."/>
            <person name="Rochon D."/>
            <person name="Sekimoto S."/>
            <person name="Wang Y."/>
            <person name="Chovatia M."/>
            <person name="Sandor L."/>
            <person name="Salamov A."/>
            <person name="Grigoriev I.V."/>
            <person name="Stajich J.E."/>
            <person name="Spatafora J.W."/>
        </authorList>
    </citation>
    <scope>NUCLEOTIDE SEQUENCE [LARGE SCALE GENOMIC DNA]</scope>
    <source>
        <strain evidence="1">S191</strain>
    </source>
</reference>
<dbReference type="Gene3D" id="1.20.5.110">
    <property type="match status" value="1"/>
</dbReference>
<comment type="caution">
    <text evidence="1">The sequence shown here is derived from an EMBL/GenBank/DDBJ whole genome shotgun (WGS) entry which is preliminary data.</text>
</comment>